<dbReference type="Proteomes" id="UP000887116">
    <property type="component" value="Unassembled WGS sequence"/>
</dbReference>
<accession>A0A8X6KUX7</accession>
<reference evidence="1" key="1">
    <citation type="submission" date="2020-07" db="EMBL/GenBank/DDBJ databases">
        <title>Multicomponent nature underlies the extraordinary mechanical properties of spider dragline silk.</title>
        <authorList>
            <person name="Kono N."/>
            <person name="Nakamura H."/>
            <person name="Mori M."/>
            <person name="Yoshida Y."/>
            <person name="Ohtoshi R."/>
            <person name="Malay A.D."/>
            <person name="Moran D.A.P."/>
            <person name="Tomita M."/>
            <person name="Numata K."/>
            <person name="Arakawa K."/>
        </authorList>
    </citation>
    <scope>NUCLEOTIDE SEQUENCE</scope>
</reference>
<proteinExistence type="predicted"/>
<keyword evidence="2" id="KW-1185">Reference proteome</keyword>
<dbReference type="EMBL" id="BMAO01002788">
    <property type="protein sequence ID" value="GFQ83298.1"/>
    <property type="molecule type" value="Genomic_DNA"/>
</dbReference>
<name>A0A8X6KUX7_TRICU</name>
<gene>
    <name evidence="1" type="ORF">TNCT_663811</name>
</gene>
<protein>
    <submittedName>
        <fullName evidence="1">Uncharacterized protein</fullName>
    </submittedName>
</protein>
<evidence type="ECO:0000313" key="1">
    <source>
        <dbReference type="EMBL" id="GFQ83298.1"/>
    </source>
</evidence>
<evidence type="ECO:0000313" key="2">
    <source>
        <dbReference type="Proteomes" id="UP000887116"/>
    </source>
</evidence>
<comment type="caution">
    <text evidence="1">The sequence shown here is derived from an EMBL/GenBank/DDBJ whole genome shotgun (WGS) entry which is preliminary data.</text>
</comment>
<dbReference type="AlphaFoldDB" id="A0A8X6KUX7"/>
<organism evidence="1 2">
    <name type="scientific">Trichonephila clavata</name>
    <name type="common">Joro spider</name>
    <name type="synonym">Nephila clavata</name>
    <dbReference type="NCBI Taxonomy" id="2740835"/>
    <lineage>
        <taxon>Eukaryota</taxon>
        <taxon>Metazoa</taxon>
        <taxon>Ecdysozoa</taxon>
        <taxon>Arthropoda</taxon>
        <taxon>Chelicerata</taxon>
        <taxon>Arachnida</taxon>
        <taxon>Araneae</taxon>
        <taxon>Araneomorphae</taxon>
        <taxon>Entelegynae</taxon>
        <taxon>Araneoidea</taxon>
        <taxon>Nephilidae</taxon>
        <taxon>Trichonephila</taxon>
    </lineage>
</organism>
<sequence>MDAFSAQRRYPAVHGQVGGIVLLSKETCTVGKPIPLCPGDLKHCIVILKRSSVVQRHIKNTALLNNEWDRGRDGSEKVARDIKSGHCDPKKWACFSIRTFSNERPWAVSLFRKGIHCVLKCLRRSIDRFEALLCSLKRHGVCWTAGKRNPRWRGEGGGVKTILFSLYRSLKLYGCPTRGLKDRLVVWKPVLLVKVLKIFMDSFKPLFCCVDGCIFCSEKVSCCPWTGWRHCIVE</sequence>